<comment type="caution">
    <text evidence="2">The sequence shown here is derived from an EMBL/GenBank/DDBJ whole genome shotgun (WGS) entry which is preliminary data.</text>
</comment>
<reference evidence="2 3" key="1">
    <citation type="journal article" date="2021" name="Sci. Rep.">
        <title>The distribution of antibiotic resistance genes in chicken gut microbiota commensals.</title>
        <authorList>
            <person name="Juricova H."/>
            <person name="Matiasovicova J."/>
            <person name="Kubasova T."/>
            <person name="Cejkova D."/>
            <person name="Rychlik I."/>
        </authorList>
    </citation>
    <scope>NUCLEOTIDE SEQUENCE [LARGE SCALE GENOMIC DNA]</scope>
    <source>
        <strain evidence="2 3">An819</strain>
    </source>
</reference>
<dbReference type="Proteomes" id="UP000764045">
    <property type="component" value="Unassembled WGS sequence"/>
</dbReference>
<evidence type="ECO:0000313" key="2">
    <source>
        <dbReference type="EMBL" id="MBM6662351.1"/>
    </source>
</evidence>
<proteinExistence type="predicted"/>
<name>A0A939B5B5_9BACT</name>
<evidence type="ECO:0000256" key="1">
    <source>
        <dbReference type="SAM" id="SignalP"/>
    </source>
</evidence>
<dbReference type="AlphaFoldDB" id="A0A939B5B5"/>
<organism evidence="2 3">
    <name type="scientific">Marseilla massiliensis</name>
    <dbReference type="NCBI Taxonomy" id="1841864"/>
    <lineage>
        <taxon>Bacteria</taxon>
        <taxon>Pseudomonadati</taxon>
        <taxon>Bacteroidota</taxon>
        <taxon>Bacteroidia</taxon>
        <taxon>Bacteroidales</taxon>
        <taxon>Prevotellaceae</taxon>
        <taxon>Marseilla</taxon>
    </lineage>
</organism>
<feature type="signal peptide" evidence="1">
    <location>
        <begin position="1"/>
        <end position="18"/>
    </location>
</feature>
<gene>
    <name evidence="2" type="ORF">H6B30_11425</name>
</gene>
<sequence>MKRVINSMVMFCMVVLLAACKGDIGSLVKEKEYPMDKAESYAKLIDMLKEKVDQKRFKIVAMSFCEKGELTNSMLFVNLTMVNPDNMTFKQTFYTDGTVGDMDEKSMSFNDIDYKKLKGIELSEIDPAQLEKYITEAKKLVPQGCTFKSVRSFDMNEVLPEKLSLGVNEAEVGSIKKSISIGFTEDGKETEESAGKVVNVYYTADVNVNPDGTVSLDD</sequence>
<keyword evidence="3" id="KW-1185">Reference proteome</keyword>
<protein>
    <recommendedName>
        <fullName evidence="4">Lipoprotein</fullName>
    </recommendedName>
</protein>
<dbReference type="EMBL" id="JACJJL010000019">
    <property type="protein sequence ID" value="MBM6662351.1"/>
    <property type="molecule type" value="Genomic_DNA"/>
</dbReference>
<accession>A0A939B5B5</accession>
<evidence type="ECO:0008006" key="4">
    <source>
        <dbReference type="Google" id="ProtNLM"/>
    </source>
</evidence>
<evidence type="ECO:0000313" key="3">
    <source>
        <dbReference type="Proteomes" id="UP000764045"/>
    </source>
</evidence>
<dbReference type="PROSITE" id="PS51257">
    <property type="entry name" value="PROKAR_LIPOPROTEIN"/>
    <property type="match status" value="1"/>
</dbReference>
<dbReference type="RefSeq" id="WP_205110710.1">
    <property type="nucleotide sequence ID" value="NZ_JACJJL010000019.1"/>
</dbReference>
<feature type="chain" id="PRO_5036954018" description="Lipoprotein" evidence="1">
    <location>
        <begin position="19"/>
        <end position="218"/>
    </location>
</feature>
<keyword evidence="1" id="KW-0732">Signal</keyword>